<keyword evidence="1" id="KW-0732">Signal</keyword>
<feature type="signal peptide" evidence="1">
    <location>
        <begin position="1"/>
        <end position="23"/>
    </location>
</feature>
<dbReference type="Proteomes" id="UP000198858">
    <property type="component" value="Chromosome I"/>
</dbReference>
<dbReference type="STRING" id="1250231.SAMN04488552_1958"/>
<dbReference type="SUPFAM" id="SSF48452">
    <property type="entry name" value="TPR-like"/>
    <property type="match status" value="1"/>
</dbReference>
<dbReference type="PROSITE" id="PS51257">
    <property type="entry name" value="PROKAR_LIPOPROTEIN"/>
    <property type="match status" value="1"/>
</dbReference>
<dbReference type="InterPro" id="IPR041662">
    <property type="entry name" value="SusD-like_2"/>
</dbReference>
<protein>
    <submittedName>
        <fullName evidence="2">Starch-binding associating with outer membrane</fullName>
    </submittedName>
</protein>
<dbReference type="RefSeq" id="WP_089662290.1">
    <property type="nucleotide sequence ID" value="NZ_LT629745.1"/>
</dbReference>
<accession>A0A1H1P2U7</accession>
<proteinExistence type="predicted"/>
<dbReference type="EMBL" id="LT629745">
    <property type="protein sequence ID" value="SDS05586.1"/>
    <property type="molecule type" value="Genomic_DNA"/>
</dbReference>
<feature type="chain" id="PRO_5009256126" evidence="1">
    <location>
        <begin position="24"/>
        <end position="482"/>
    </location>
</feature>
<dbReference type="AlphaFoldDB" id="A0A1H1P2U7"/>
<keyword evidence="3" id="KW-1185">Reference proteome</keyword>
<reference evidence="2 3" key="1">
    <citation type="submission" date="2016-10" db="EMBL/GenBank/DDBJ databases">
        <authorList>
            <person name="Varghese N."/>
            <person name="Submissions S."/>
        </authorList>
    </citation>
    <scope>NUCLEOTIDE SEQUENCE [LARGE SCALE GENOMIC DNA]</scope>
    <source>
        <strain evidence="2 3">Mar_2010_102</strain>
    </source>
</reference>
<dbReference type="Pfam" id="PF12771">
    <property type="entry name" value="SusD-like_2"/>
    <property type="match status" value="1"/>
</dbReference>
<dbReference type="InterPro" id="IPR011990">
    <property type="entry name" value="TPR-like_helical_dom_sf"/>
</dbReference>
<evidence type="ECO:0000313" key="3">
    <source>
        <dbReference type="Proteomes" id="UP000198858"/>
    </source>
</evidence>
<sequence length="482" mass="52970">MKKIKYISCVLFSIIFMSTGCTTDFEEINTDPNNPVEVPADLLLGYSQRFYMNTMHGVLGGAGGDMGTIWAQLWTKVQYNDEERYVPRRGVIDNIWNNTYSTVISEANAIQDLAAANGNTNLQAVGMIMEASGFQFLTELYGPIPFTEANDPTILKPAYDDEATVFAGVIDMYTQAADMLASGTGNITASSDLFYGGDTSKWLKLANSLKFRALMRISSTRDVSSELQALVNGGNMMQSNADNASLAYLPSQPDAHPNYETIDFGSRLEYKVNSALTERLEALNDPRLEVYAAENASGEIVGKPAGYGNQTPLPNEDLGYTYSNISGIGDFYIDPELPGILMAYSQLSFLKAEAAAKGYISGGIEKAQEYYFEGIAANFEFNNISSSAYLAQEGLGFNNQNDALKKIGEQEWIALFAQGFEAWTEIRRKNSPELMPAIEGAINEIPSRYYYPTTEVSLNNENYQAAVQLLGGDELTSSLIWQ</sequence>
<gene>
    <name evidence="2" type="ORF">SAMN04488552_1958</name>
</gene>
<dbReference type="Gene3D" id="1.25.40.390">
    <property type="match status" value="1"/>
</dbReference>
<evidence type="ECO:0000256" key="1">
    <source>
        <dbReference type="SAM" id="SignalP"/>
    </source>
</evidence>
<organism evidence="2 3">
    <name type="scientific">Christiangramia echinicola</name>
    <dbReference type="NCBI Taxonomy" id="279359"/>
    <lineage>
        <taxon>Bacteria</taxon>
        <taxon>Pseudomonadati</taxon>
        <taxon>Bacteroidota</taxon>
        <taxon>Flavobacteriia</taxon>
        <taxon>Flavobacteriales</taxon>
        <taxon>Flavobacteriaceae</taxon>
        <taxon>Christiangramia</taxon>
    </lineage>
</organism>
<name>A0A1H1P2U7_9FLAO</name>
<evidence type="ECO:0000313" key="2">
    <source>
        <dbReference type="EMBL" id="SDS05586.1"/>
    </source>
</evidence>